<sequence>MGESSAQQIVKVGSRENGVQNREKEDDDAVDEEVARVLKEALNEDKAVERVDISGRQLTFLPEPFCKIPWLVVLNLSQNHLESIPGSVSGLEKLEELNLSANFLKSLPDSIGSLVKLKILDVSRNKLKQLPESIARCRSLVELDASFNNLMFLPSNIGHGLVNLQKLSVPLNRIRAFPNSICEMKSLRSLDAHLNAIHSLPHDIWKLTNLEVLNVSSNFYDLTEVPETIGDLVSLRELDLSNNQIRALPETIYQLKNLTKLNVDQNPLVIPPVEIVNGGIKAIKGYMIKRRLDALEAEKQRAMAEAEMGWVAWGSSMVYNVFWGGPQNGYLGAQNDPCLYEQLSSTLMELEDSPENMSTISPTASSKLIVREPQENASH</sequence>
<dbReference type="OrthoDB" id="1668230at2759"/>
<comment type="similarity">
    <text evidence="3">Belongs to the SHOC2 family.</text>
</comment>
<dbReference type="SMART" id="SM00364">
    <property type="entry name" value="LRR_BAC"/>
    <property type="match status" value="5"/>
</dbReference>
<proteinExistence type="inferred from homology"/>
<evidence type="ECO:0000313" key="6">
    <source>
        <dbReference type="Proteomes" id="UP000504604"/>
    </source>
</evidence>
<dbReference type="SUPFAM" id="SSF52058">
    <property type="entry name" value="L domain-like"/>
    <property type="match status" value="1"/>
</dbReference>
<dbReference type="InParanoid" id="A0A6I9TPT4"/>
<evidence type="ECO:0000256" key="4">
    <source>
        <dbReference type="ARBA" id="ARBA00037519"/>
    </source>
</evidence>
<accession>A0A6I9TPT4</accession>
<dbReference type="FunFam" id="3.80.10.10:FF:000405">
    <property type="entry name" value="Plant intracellular Ras-group-related LRR protein 4"/>
    <property type="match status" value="1"/>
</dbReference>
<dbReference type="PANTHER" id="PTHR48051:SF54">
    <property type="entry name" value="LEUCINE-RICH REPEAT-CONTAINING PROTEIN"/>
    <property type="match status" value="1"/>
</dbReference>
<reference evidence="7" key="1">
    <citation type="submission" date="2025-08" db="UniProtKB">
        <authorList>
            <consortium name="RefSeq"/>
        </authorList>
    </citation>
    <scope>IDENTIFICATION</scope>
</reference>
<dbReference type="PANTHER" id="PTHR48051">
    <property type="match status" value="1"/>
</dbReference>
<dbReference type="RefSeq" id="XP_011086641.1">
    <property type="nucleotide sequence ID" value="XM_011088339.2"/>
</dbReference>
<keyword evidence="1" id="KW-0433">Leucine-rich repeat</keyword>
<dbReference type="GO" id="GO:0005737">
    <property type="term" value="C:cytoplasm"/>
    <property type="evidence" value="ECO:0007669"/>
    <property type="project" value="TreeGrafter"/>
</dbReference>
<feature type="compositionally biased region" description="Basic and acidic residues" evidence="5">
    <location>
        <begin position="369"/>
        <end position="379"/>
    </location>
</feature>
<dbReference type="InterPro" id="IPR003591">
    <property type="entry name" value="Leu-rich_rpt_typical-subtyp"/>
</dbReference>
<keyword evidence="6" id="KW-1185">Reference proteome</keyword>
<feature type="compositionally biased region" description="Polar residues" evidence="5">
    <location>
        <begin position="355"/>
        <end position="366"/>
    </location>
</feature>
<dbReference type="InterPro" id="IPR050216">
    <property type="entry name" value="LRR_domain-containing"/>
</dbReference>
<dbReference type="Gene3D" id="3.80.10.10">
    <property type="entry name" value="Ribonuclease Inhibitor"/>
    <property type="match status" value="2"/>
</dbReference>
<gene>
    <name evidence="7" type="primary">LOC105168310</name>
</gene>
<evidence type="ECO:0000256" key="1">
    <source>
        <dbReference type="ARBA" id="ARBA00022614"/>
    </source>
</evidence>
<evidence type="ECO:0000256" key="2">
    <source>
        <dbReference type="ARBA" id="ARBA00022737"/>
    </source>
</evidence>
<name>A0A6I9TPT4_SESIN</name>
<dbReference type="InterPro" id="IPR032675">
    <property type="entry name" value="LRR_dom_sf"/>
</dbReference>
<dbReference type="SMART" id="SM00369">
    <property type="entry name" value="LRR_TYP"/>
    <property type="match status" value="6"/>
</dbReference>
<dbReference type="InterPro" id="IPR001611">
    <property type="entry name" value="Leu-rich_rpt"/>
</dbReference>
<protein>
    <submittedName>
        <fullName evidence="7">Plant intracellular Ras-group-related LRR protein 3-like</fullName>
    </submittedName>
</protein>
<dbReference type="AlphaFoldDB" id="A0A6I9TPT4"/>
<keyword evidence="2" id="KW-0677">Repeat</keyword>
<dbReference type="Pfam" id="PF13855">
    <property type="entry name" value="LRR_8"/>
    <property type="match status" value="2"/>
</dbReference>
<dbReference type="GeneID" id="105168310"/>
<dbReference type="PROSITE" id="PS51450">
    <property type="entry name" value="LRR"/>
    <property type="match status" value="4"/>
</dbReference>
<feature type="region of interest" description="Disordered" evidence="5">
    <location>
        <begin position="354"/>
        <end position="379"/>
    </location>
</feature>
<dbReference type="KEGG" id="sind:105168310"/>
<evidence type="ECO:0000256" key="5">
    <source>
        <dbReference type="SAM" id="MobiDB-lite"/>
    </source>
</evidence>
<evidence type="ECO:0000313" key="7">
    <source>
        <dbReference type="RefSeq" id="XP_011086641.1"/>
    </source>
</evidence>
<dbReference type="PRINTS" id="PR00019">
    <property type="entry name" value="LEURICHRPT"/>
</dbReference>
<evidence type="ECO:0000256" key="3">
    <source>
        <dbReference type="ARBA" id="ARBA00023786"/>
    </source>
</evidence>
<comment type="function">
    <text evidence="4">Leucine-rich repeat protein that likely mediates protein interactions, possibly in the context of signal transduction.</text>
</comment>
<dbReference type="Proteomes" id="UP000504604">
    <property type="component" value="Linkage group LG8"/>
</dbReference>
<organism evidence="6 7">
    <name type="scientific">Sesamum indicum</name>
    <name type="common">Oriental sesame</name>
    <name type="synonym">Sesamum orientale</name>
    <dbReference type="NCBI Taxonomy" id="4182"/>
    <lineage>
        <taxon>Eukaryota</taxon>
        <taxon>Viridiplantae</taxon>
        <taxon>Streptophyta</taxon>
        <taxon>Embryophyta</taxon>
        <taxon>Tracheophyta</taxon>
        <taxon>Spermatophyta</taxon>
        <taxon>Magnoliopsida</taxon>
        <taxon>eudicotyledons</taxon>
        <taxon>Gunneridae</taxon>
        <taxon>Pentapetalae</taxon>
        <taxon>asterids</taxon>
        <taxon>lamiids</taxon>
        <taxon>Lamiales</taxon>
        <taxon>Pedaliaceae</taxon>
        <taxon>Sesamum</taxon>
    </lineage>
</organism>
<feature type="region of interest" description="Disordered" evidence="5">
    <location>
        <begin position="1"/>
        <end position="30"/>
    </location>
</feature>
<dbReference type="Pfam" id="PF00560">
    <property type="entry name" value="LRR_1"/>
    <property type="match status" value="1"/>
</dbReference>
<dbReference type="GO" id="GO:0006952">
    <property type="term" value="P:defense response"/>
    <property type="evidence" value="ECO:0007669"/>
    <property type="project" value="UniProtKB-ARBA"/>
</dbReference>
<dbReference type="GO" id="GO:0051707">
    <property type="term" value="P:response to other organism"/>
    <property type="evidence" value="ECO:0007669"/>
    <property type="project" value="UniProtKB-ARBA"/>
</dbReference>